<dbReference type="PANTHER" id="PTHR47074">
    <property type="entry name" value="BNAC02G40300D PROTEIN"/>
    <property type="match status" value="1"/>
</dbReference>
<dbReference type="Proteomes" id="UP000694864">
    <property type="component" value="Chromosome 20"/>
</dbReference>
<reference evidence="4" key="2">
    <citation type="submission" date="2025-08" db="UniProtKB">
        <authorList>
            <consortium name="RefSeq"/>
        </authorList>
    </citation>
    <scope>IDENTIFICATION</scope>
    <source>
        <tissue evidence="4">Leaf</tissue>
    </source>
</reference>
<dbReference type="InterPro" id="IPR012337">
    <property type="entry name" value="RNaseH-like_sf"/>
</dbReference>
<evidence type="ECO:0000259" key="2">
    <source>
        <dbReference type="Pfam" id="PF13456"/>
    </source>
</evidence>
<accession>A0ABM0Y4M9</accession>
<dbReference type="InterPro" id="IPR002156">
    <property type="entry name" value="RNaseH_domain"/>
</dbReference>
<evidence type="ECO:0000313" key="4">
    <source>
        <dbReference type="RefSeq" id="XP_010495420.1"/>
    </source>
</evidence>
<evidence type="ECO:0000313" key="3">
    <source>
        <dbReference type="Proteomes" id="UP000694864"/>
    </source>
</evidence>
<dbReference type="InterPro" id="IPR052929">
    <property type="entry name" value="RNase_H-like_EbsB-rel"/>
</dbReference>
<dbReference type="Pfam" id="PF13456">
    <property type="entry name" value="RVT_3"/>
    <property type="match status" value="1"/>
</dbReference>
<protein>
    <submittedName>
        <fullName evidence="4">Uncharacterized protein LOC104772516</fullName>
    </submittedName>
</protein>
<dbReference type="InterPro" id="IPR036397">
    <property type="entry name" value="RNaseH_sf"/>
</dbReference>
<organism evidence="3 4">
    <name type="scientific">Camelina sativa</name>
    <name type="common">False flax</name>
    <name type="synonym">Myagrum sativum</name>
    <dbReference type="NCBI Taxonomy" id="90675"/>
    <lineage>
        <taxon>Eukaryota</taxon>
        <taxon>Viridiplantae</taxon>
        <taxon>Streptophyta</taxon>
        <taxon>Embryophyta</taxon>
        <taxon>Tracheophyta</taxon>
        <taxon>Spermatophyta</taxon>
        <taxon>Magnoliopsida</taxon>
        <taxon>eudicotyledons</taxon>
        <taxon>Gunneridae</taxon>
        <taxon>Pentapetalae</taxon>
        <taxon>rosids</taxon>
        <taxon>malvids</taxon>
        <taxon>Brassicales</taxon>
        <taxon>Brassicaceae</taxon>
        <taxon>Camelineae</taxon>
        <taxon>Camelina</taxon>
    </lineage>
</organism>
<gene>
    <name evidence="4" type="primary">LOC104772516</name>
</gene>
<keyword evidence="3" id="KW-1185">Reference proteome</keyword>
<feature type="domain" description="RNase H type-1" evidence="2">
    <location>
        <begin position="92"/>
        <end position="209"/>
    </location>
</feature>
<name>A0ABM0Y4M9_CAMSA</name>
<dbReference type="GeneID" id="104772516"/>
<dbReference type="SUPFAM" id="SSF53098">
    <property type="entry name" value="Ribonuclease H-like"/>
    <property type="match status" value="1"/>
</dbReference>
<sequence>MEGFALMNNLICLPPTGIGSGPIAPWLIWALWTTPNQLIFNKKAVSAEEALSIAMQRAREWQKAQVPPPKTDQRHTPNPQPPRLRSNTTYFTDAAWRDGSAGLGWAIIDQSGQIQAEGSSSTTHVSSPLMAEALATLTAVRVAIESNIRDISFASDSFMLVQALNQKFHQKELHGTLHDVLSLSSNFNVCSFNFVSRTLNHHADRLTKNALRSVVL</sequence>
<reference evidence="3" key="1">
    <citation type="journal article" date="2014" name="Nat. Commun.">
        <title>The emerging biofuel crop Camelina sativa retains a highly undifferentiated hexaploid genome structure.</title>
        <authorList>
            <person name="Kagale S."/>
            <person name="Koh C."/>
            <person name="Nixon J."/>
            <person name="Bollina V."/>
            <person name="Clarke W.E."/>
            <person name="Tuteja R."/>
            <person name="Spillane C."/>
            <person name="Robinson S.J."/>
            <person name="Links M.G."/>
            <person name="Clarke C."/>
            <person name="Higgins E.E."/>
            <person name="Huebert T."/>
            <person name="Sharpe A.G."/>
            <person name="Parkin I.A."/>
        </authorList>
    </citation>
    <scope>NUCLEOTIDE SEQUENCE [LARGE SCALE GENOMIC DNA]</scope>
    <source>
        <strain evidence="3">cv. DH55</strain>
    </source>
</reference>
<dbReference type="InterPro" id="IPR044730">
    <property type="entry name" value="RNase_H-like_dom_plant"/>
</dbReference>
<evidence type="ECO:0000256" key="1">
    <source>
        <dbReference type="SAM" id="MobiDB-lite"/>
    </source>
</evidence>
<dbReference type="PANTHER" id="PTHR47074:SF49">
    <property type="entry name" value="POLYNUCLEOTIDYL TRANSFERASE, RIBONUCLEASE H-LIKE SUPERFAMILY PROTEIN"/>
    <property type="match status" value="1"/>
</dbReference>
<feature type="region of interest" description="Disordered" evidence="1">
    <location>
        <begin position="59"/>
        <end position="87"/>
    </location>
</feature>
<dbReference type="CDD" id="cd06222">
    <property type="entry name" value="RNase_H_like"/>
    <property type="match status" value="1"/>
</dbReference>
<dbReference type="Gene3D" id="3.30.420.10">
    <property type="entry name" value="Ribonuclease H-like superfamily/Ribonuclease H"/>
    <property type="match status" value="1"/>
</dbReference>
<proteinExistence type="predicted"/>
<dbReference type="RefSeq" id="XP_010495420.1">
    <property type="nucleotide sequence ID" value="XM_010497118.1"/>
</dbReference>